<dbReference type="Pfam" id="PF13481">
    <property type="entry name" value="AAA_25"/>
    <property type="match status" value="1"/>
</dbReference>
<dbReference type="SUPFAM" id="SSF52540">
    <property type="entry name" value="P-loop containing nucleoside triphosphate hydrolases"/>
    <property type="match status" value="1"/>
</dbReference>
<evidence type="ECO:0000313" key="2">
    <source>
        <dbReference type="EMBL" id="RFA14576.1"/>
    </source>
</evidence>
<name>A0A3E0VXG3_9MICO</name>
<accession>A0A3E0VXG3</accession>
<dbReference type="Gene3D" id="3.40.1360.10">
    <property type="match status" value="1"/>
</dbReference>
<evidence type="ECO:0000313" key="3">
    <source>
        <dbReference type="Proteomes" id="UP000256709"/>
    </source>
</evidence>
<dbReference type="Proteomes" id="UP000256709">
    <property type="component" value="Unassembled WGS sequence"/>
</dbReference>
<evidence type="ECO:0000256" key="1">
    <source>
        <dbReference type="SAM" id="MobiDB-lite"/>
    </source>
</evidence>
<sequence>MQNAFERLVDTFHDHGLKVKMLGQSKASAQAPGHSQADLSVSLAAYEGGVLVHSHSDPTDDVLAALNLSKADLFDDPKGANYDYPDGRRVSRSPDKRFSQSGNTKGTALFRADRLADAKVVFVVEGEKDVLALESLGVSATCTAMGAGKAHLFDLSPLRGKTVRIVRDMDEPGLAHANQVAALLVGIADVKILEPAVGKDAADHVAAGLGIDDLKSLEPVDPEFEKAVEMLLQNERVRAEARRRESGSGAAILNPKSLGEILDVTVAYDWLIEGLLERHDRLILTGGEGAGKSYLARQLAITAAAGIHPFRNEQIEPRRVLVIDAENSEQQWARNARYVTNFAAQYGSGDPRQNVLVSAGVRLDFTRQADIDTVHRLIDAHRPDLVYIGPLYKLVPKEISRDDDAAPLIIALDEIRARGVALLMEAHAGHSKGMGGDRDLRPRGSSALMGWPEFGFGLRPIEDDDSMVSLIRWRGDRDKRDWPKHLRRGAEGEMPWMPAGGL</sequence>
<comment type="caution">
    <text evidence="2">The sequence shown here is derived from an EMBL/GenBank/DDBJ whole genome shotgun (WGS) entry which is preliminary data.</text>
</comment>
<dbReference type="RefSeq" id="WP_116282428.1">
    <property type="nucleotide sequence ID" value="NZ_NBXA01000013.1"/>
</dbReference>
<dbReference type="Gene3D" id="3.40.50.300">
    <property type="entry name" value="P-loop containing nucleotide triphosphate hydrolases"/>
    <property type="match status" value="1"/>
</dbReference>
<gene>
    <name evidence="2" type="ORF">B7R21_06425</name>
</gene>
<feature type="compositionally biased region" description="Basic and acidic residues" evidence="1">
    <location>
        <begin position="85"/>
        <end position="98"/>
    </location>
</feature>
<dbReference type="CDD" id="cd01029">
    <property type="entry name" value="TOPRIM_primases"/>
    <property type="match status" value="1"/>
</dbReference>
<organism evidence="2 3">
    <name type="scientific">Subtercola boreus</name>
    <dbReference type="NCBI Taxonomy" id="120213"/>
    <lineage>
        <taxon>Bacteria</taxon>
        <taxon>Bacillati</taxon>
        <taxon>Actinomycetota</taxon>
        <taxon>Actinomycetes</taxon>
        <taxon>Micrococcales</taxon>
        <taxon>Microbacteriaceae</taxon>
        <taxon>Subtercola</taxon>
    </lineage>
</organism>
<proteinExistence type="predicted"/>
<evidence type="ECO:0008006" key="4">
    <source>
        <dbReference type="Google" id="ProtNLM"/>
    </source>
</evidence>
<reference evidence="2 3" key="1">
    <citation type="submission" date="2017-04" db="EMBL/GenBank/DDBJ databases">
        <title>Comparative genome analysis of Subtercola boreus.</title>
        <authorList>
            <person name="Cho Y.-J."/>
            <person name="Cho A."/>
            <person name="Kim O.-S."/>
            <person name="Lee J.-I."/>
        </authorList>
    </citation>
    <scope>NUCLEOTIDE SEQUENCE [LARGE SCALE GENOMIC DNA]</scope>
    <source>
        <strain evidence="2 3">P27444</strain>
    </source>
</reference>
<dbReference type="InterPro" id="IPR027417">
    <property type="entry name" value="P-loop_NTPase"/>
</dbReference>
<protein>
    <recommendedName>
        <fullName evidence="4">Toprim domain-containing protein</fullName>
    </recommendedName>
</protein>
<dbReference type="OrthoDB" id="5150132at2"/>
<dbReference type="EMBL" id="NBXA01000013">
    <property type="protein sequence ID" value="RFA14576.1"/>
    <property type="molecule type" value="Genomic_DNA"/>
</dbReference>
<dbReference type="AlphaFoldDB" id="A0A3E0VXG3"/>
<dbReference type="InterPro" id="IPR034154">
    <property type="entry name" value="TOPRIM_DnaG/twinkle"/>
</dbReference>
<dbReference type="SUPFAM" id="SSF56731">
    <property type="entry name" value="DNA primase core"/>
    <property type="match status" value="1"/>
</dbReference>
<feature type="region of interest" description="Disordered" evidence="1">
    <location>
        <begin position="79"/>
        <end position="103"/>
    </location>
</feature>